<organism evidence="1">
    <name type="scientific">marine sediment metagenome</name>
    <dbReference type="NCBI Taxonomy" id="412755"/>
    <lineage>
        <taxon>unclassified sequences</taxon>
        <taxon>metagenomes</taxon>
        <taxon>ecological metagenomes</taxon>
    </lineage>
</organism>
<accession>X1SJF8</accession>
<sequence>MLESPKSLTATIYVRFHYKNPETEAPNQGTTETISKILDQATEMDPNLQELLNKFASYLNEQSQKGEG</sequence>
<reference evidence="1" key="1">
    <citation type="journal article" date="2014" name="Front. Microbiol.">
        <title>High frequency of phylogenetically diverse reductive dehalogenase-homologous genes in deep subseafloor sedimentary metagenomes.</title>
        <authorList>
            <person name="Kawai M."/>
            <person name="Futagami T."/>
            <person name="Toyoda A."/>
            <person name="Takaki Y."/>
            <person name="Nishi S."/>
            <person name="Hori S."/>
            <person name="Arai W."/>
            <person name="Tsubouchi T."/>
            <person name="Morono Y."/>
            <person name="Uchiyama I."/>
            <person name="Ito T."/>
            <person name="Fujiyama A."/>
            <person name="Inagaki F."/>
            <person name="Takami H."/>
        </authorList>
    </citation>
    <scope>NUCLEOTIDE SEQUENCE</scope>
    <source>
        <strain evidence="1">Expedition CK06-06</strain>
    </source>
</reference>
<evidence type="ECO:0000313" key="1">
    <source>
        <dbReference type="EMBL" id="GAI67929.1"/>
    </source>
</evidence>
<protein>
    <submittedName>
        <fullName evidence="1">Uncharacterized protein</fullName>
    </submittedName>
</protein>
<comment type="caution">
    <text evidence="1">The sequence shown here is derived from an EMBL/GenBank/DDBJ whole genome shotgun (WGS) entry which is preliminary data.</text>
</comment>
<dbReference type="AlphaFoldDB" id="X1SJF8"/>
<name>X1SJF8_9ZZZZ</name>
<dbReference type="EMBL" id="BARW01002134">
    <property type="protein sequence ID" value="GAI67929.1"/>
    <property type="molecule type" value="Genomic_DNA"/>
</dbReference>
<gene>
    <name evidence="1" type="ORF">S12H4_06177</name>
</gene>
<proteinExistence type="predicted"/>